<gene>
    <name evidence="1" type="ORF">PoB_001662200</name>
</gene>
<dbReference type="Proteomes" id="UP000735302">
    <property type="component" value="Unassembled WGS sequence"/>
</dbReference>
<proteinExistence type="predicted"/>
<accession>A0AAV3Z6G3</accession>
<dbReference type="EMBL" id="BLXT01001985">
    <property type="protein sequence ID" value="GFN90116.1"/>
    <property type="molecule type" value="Genomic_DNA"/>
</dbReference>
<comment type="caution">
    <text evidence="1">The sequence shown here is derived from an EMBL/GenBank/DDBJ whole genome shotgun (WGS) entry which is preliminary data.</text>
</comment>
<organism evidence="1 2">
    <name type="scientific">Plakobranchus ocellatus</name>
    <dbReference type="NCBI Taxonomy" id="259542"/>
    <lineage>
        <taxon>Eukaryota</taxon>
        <taxon>Metazoa</taxon>
        <taxon>Spiralia</taxon>
        <taxon>Lophotrochozoa</taxon>
        <taxon>Mollusca</taxon>
        <taxon>Gastropoda</taxon>
        <taxon>Heterobranchia</taxon>
        <taxon>Euthyneura</taxon>
        <taxon>Panpulmonata</taxon>
        <taxon>Sacoglossa</taxon>
        <taxon>Placobranchoidea</taxon>
        <taxon>Plakobranchidae</taxon>
        <taxon>Plakobranchus</taxon>
    </lineage>
</organism>
<keyword evidence="2" id="KW-1185">Reference proteome</keyword>
<reference evidence="1 2" key="1">
    <citation type="journal article" date="2021" name="Elife">
        <title>Chloroplast acquisition without the gene transfer in kleptoplastic sea slugs, Plakobranchus ocellatus.</title>
        <authorList>
            <person name="Maeda T."/>
            <person name="Takahashi S."/>
            <person name="Yoshida T."/>
            <person name="Shimamura S."/>
            <person name="Takaki Y."/>
            <person name="Nagai Y."/>
            <person name="Toyoda A."/>
            <person name="Suzuki Y."/>
            <person name="Arimoto A."/>
            <person name="Ishii H."/>
            <person name="Satoh N."/>
            <person name="Nishiyama T."/>
            <person name="Hasebe M."/>
            <person name="Maruyama T."/>
            <person name="Minagawa J."/>
            <person name="Obokata J."/>
            <person name="Shigenobu S."/>
        </authorList>
    </citation>
    <scope>NUCLEOTIDE SEQUENCE [LARGE SCALE GENOMIC DNA]</scope>
</reference>
<evidence type="ECO:0000313" key="1">
    <source>
        <dbReference type="EMBL" id="GFN90116.1"/>
    </source>
</evidence>
<evidence type="ECO:0000313" key="2">
    <source>
        <dbReference type="Proteomes" id="UP000735302"/>
    </source>
</evidence>
<name>A0AAV3Z6G3_9GAST</name>
<sequence length="82" mass="9299">MFMRQWRRPMTFSSNNALLSSFWQLNICSRTSISCQQLDNRALFDEKVIGGRHCLINMATPSRVARHSIMSTNGVIQSCCSG</sequence>
<protein>
    <recommendedName>
        <fullName evidence="3">Secreted protein</fullName>
    </recommendedName>
</protein>
<evidence type="ECO:0008006" key="3">
    <source>
        <dbReference type="Google" id="ProtNLM"/>
    </source>
</evidence>
<dbReference type="AlphaFoldDB" id="A0AAV3Z6G3"/>